<dbReference type="InterPro" id="IPR036640">
    <property type="entry name" value="ABC1_TM_sf"/>
</dbReference>
<dbReference type="PANTHER" id="PTHR24221">
    <property type="entry name" value="ATP-BINDING CASSETTE SUB-FAMILY B"/>
    <property type="match status" value="1"/>
</dbReference>
<organism evidence="10 11">
    <name type="scientific">Ktedonobacter robiniae</name>
    <dbReference type="NCBI Taxonomy" id="2778365"/>
    <lineage>
        <taxon>Bacteria</taxon>
        <taxon>Bacillati</taxon>
        <taxon>Chloroflexota</taxon>
        <taxon>Ktedonobacteria</taxon>
        <taxon>Ktedonobacterales</taxon>
        <taxon>Ktedonobacteraceae</taxon>
        <taxon>Ktedonobacter</taxon>
    </lineage>
</organism>
<dbReference type="InterPro" id="IPR003593">
    <property type="entry name" value="AAA+_ATPase"/>
</dbReference>
<dbReference type="SUPFAM" id="SSF90123">
    <property type="entry name" value="ABC transporter transmembrane region"/>
    <property type="match status" value="1"/>
</dbReference>
<feature type="domain" description="ABC transmembrane type-1" evidence="9">
    <location>
        <begin position="30"/>
        <end position="302"/>
    </location>
</feature>
<evidence type="ECO:0000256" key="5">
    <source>
        <dbReference type="ARBA" id="ARBA00022989"/>
    </source>
</evidence>
<dbReference type="Gene3D" id="1.20.1560.10">
    <property type="entry name" value="ABC transporter type 1, transmembrane domain"/>
    <property type="match status" value="1"/>
</dbReference>
<dbReference type="Pfam" id="PF00664">
    <property type="entry name" value="ABC_membrane"/>
    <property type="match status" value="1"/>
</dbReference>
<dbReference type="EMBL" id="BNJG01000002">
    <property type="protein sequence ID" value="GHO57401.1"/>
    <property type="molecule type" value="Genomic_DNA"/>
</dbReference>
<dbReference type="SUPFAM" id="SSF52540">
    <property type="entry name" value="P-loop containing nucleoside triphosphate hydrolases"/>
    <property type="match status" value="1"/>
</dbReference>
<evidence type="ECO:0000256" key="1">
    <source>
        <dbReference type="ARBA" id="ARBA00004651"/>
    </source>
</evidence>
<protein>
    <submittedName>
        <fullName evidence="10">HlyB/MsbA family ABC transporter</fullName>
    </submittedName>
</protein>
<dbReference type="InterPro" id="IPR027417">
    <property type="entry name" value="P-loop_NTPase"/>
</dbReference>
<keyword evidence="4" id="KW-0067">ATP-binding</keyword>
<feature type="transmembrane region" description="Helical" evidence="7">
    <location>
        <begin position="156"/>
        <end position="176"/>
    </location>
</feature>
<proteinExistence type="predicted"/>
<dbReference type="InterPro" id="IPR039421">
    <property type="entry name" value="Type_1_exporter"/>
</dbReference>
<dbReference type="SMART" id="SM00382">
    <property type="entry name" value="AAA"/>
    <property type="match status" value="1"/>
</dbReference>
<keyword evidence="5 7" id="KW-1133">Transmembrane helix</keyword>
<evidence type="ECO:0000256" key="2">
    <source>
        <dbReference type="ARBA" id="ARBA00022692"/>
    </source>
</evidence>
<dbReference type="InterPro" id="IPR003439">
    <property type="entry name" value="ABC_transporter-like_ATP-bd"/>
</dbReference>
<evidence type="ECO:0000256" key="6">
    <source>
        <dbReference type="ARBA" id="ARBA00023136"/>
    </source>
</evidence>
<keyword evidence="11" id="KW-1185">Reference proteome</keyword>
<keyword evidence="3" id="KW-0547">Nucleotide-binding</keyword>
<dbReference type="PROSITE" id="PS50929">
    <property type="entry name" value="ABC_TM1F"/>
    <property type="match status" value="1"/>
</dbReference>
<feature type="transmembrane region" description="Helical" evidence="7">
    <location>
        <begin position="56"/>
        <end position="79"/>
    </location>
</feature>
<name>A0ABQ3UX34_9CHLR</name>
<reference evidence="10 11" key="1">
    <citation type="journal article" date="2021" name="Int. J. Syst. Evol. Microbiol.">
        <title>Reticulibacter mediterranei gen. nov., sp. nov., within the new family Reticulibacteraceae fam. nov., and Ktedonospora formicarum gen. nov., sp. nov., Ktedonobacter robiniae sp. nov., Dictyobacter formicarum sp. nov. and Dictyobacter arantiisoli sp. nov., belonging to the class Ktedonobacteria.</title>
        <authorList>
            <person name="Yabe S."/>
            <person name="Zheng Y."/>
            <person name="Wang C.M."/>
            <person name="Sakai Y."/>
            <person name="Abe K."/>
            <person name="Yokota A."/>
            <person name="Donadio S."/>
            <person name="Cavaletti L."/>
            <person name="Monciardini P."/>
        </authorList>
    </citation>
    <scope>NUCLEOTIDE SEQUENCE [LARGE SCALE GENOMIC DNA]</scope>
    <source>
        <strain evidence="10 11">SOSP1-30</strain>
    </source>
</reference>
<evidence type="ECO:0000259" key="8">
    <source>
        <dbReference type="PROSITE" id="PS50893"/>
    </source>
</evidence>
<gene>
    <name evidence="10" type="ORF">KSB_58760</name>
</gene>
<feature type="transmembrane region" description="Helical" evidence="7">
    <location>
        <begin position="237"/>
        <end position="262"/>
    </location>
</feature>
<keyword evidence="2 7" id="KW-0812">Transmembrane</keyword>
<dbReference type="Proteomes" id="UP000654345">
    <property type="component" value="Unassembled WGS sequence"/>
</dbReference>
<evidence type="ECO:0000256" key="7">
    <source>
        <dbReference type="SAM" id="Phobius"/>
    </source>
</evidence>
<keyword evidence="6 7" id="KW-0472">Membrane</keyword>
<feature type="domain" description="ABC transporter" evidence="8">
    <location>
        <begin position="351"/>
        <end position="583"/>
    </location>
</feature>
<evidence type="ECO:0000256" key="4">
    <source>
        <dbReference type="ARBA" id="ARBA00022840"/>
    </source>
</evidence>
<comment type="subcellular location">
    <subcellularLocation>
        <location evidence="1">Cell membrane</location>
        <topology evidence="1">Multi-pass membrane protein</topology>
    </subcellularLocation>
</comment>
<dbReference type="PANTHER" id="PTHR24221:SF423">
    <property type="entry name" value="ABC TRANSPORTER"/>
    <property type="match status" value="1"/>
</dbReference>
<feature type="transmembrane region" description="Helical" evidence="7">
    <location>
        <begin position="127"/>
        <end position="150"/>
    </location>
</feature>
<evidence type="ECO:0000259" key="9">
    <source>
        <dbReference type="PROSITE" id="PS50929"/>
    </source>
</evidence>
<comment type="caution">
    <text evidence="10">The sequence shown here is derived from an EMBL/GenBank/DDBJ whole genome shotgun (WGS) entry which is preliminary data.</text>
</comment>
<dbReference type="PROSITE" id="PS50893">
    <property type="entry name" value="ABC_TRANSPORTER_2"/>
    <property type="match status" value="1"/>
</dbReference>
<sequence length="588" mass="65466">MKTRQFLWRLIKFTRWSYLGDILLQFPRRLLPLAPALIIQQIVDGLTHGMRLDADFWGLLALLSGLVLARMTCLIITMVSERFPIFNVEALLRKNLLEHLLRQPAAVGLPYPNGDIINRLQRDPGGVGFFLVMSAFVFGMAVETVTALIIMAHLNFQLTIVAVIPLLLGNVLVNTFGRRIERYRTATREAGSAVSSYLVEMFGSVQAIQVAGATESVIGHFQRLNQHRRRAALQENLFSNAFLGLFDTGISSIGIGLVLLLAGSALRAGHFTIGDFTLFVAYMANIARFSGELIERIAAYRQVRVAHKRLNNLMLGAEPNALVRPGPIYRRGPLPAIPVLRQGAEERLETLEVSDLSYYYPDAQRGISKVSLRIDRGQFVVITGRVGSGKTTLLRALLGLLPKTQGEIRWNGDQVAHPTSFFVPPRSAYTPQTPALFSTTLRENITLGLALDEGQVQQAIHTAVMERDIETLVSGLETVIGPRGVKLSGGQVQRSAAARMFAREPELLVFDDLSSALDVETERLLWQRIFAQEQRTCLVVSHREAALRLADHIIVLKEGRIEAQGNLEYLLTHSEEMRQLWKGEVHSE</sequence>
<dbReference type="Pfam" id="PF00005">
    <property type="entry name" value="ABC_tran"/>
    <property type="match status" value="1"/>
</dbReference>
<dbReference type="Gene3D" id="3.40.50.300">
    <property type="entry name" value="P-loop containing nucleotide triphosphate hydrolases"/>
    <property type="match status" value="1"/>
</dbReference>
<dbReference type="InterPro" id="IPR011527">
    <property type="entry name" value="ABC1_TM_dom"/>
</dbReference>
<evidence type="ECO:0000256" key="3">
    <source>
        <dbReference type="ARBA" id="ARBA00022741"/>
    </source>
</evidence>
<evidence type="ECO:0000313" key="10">
    <source>
        <dbReference type="EMBL" id="GHO57401.1"/>
    </source>
</evidence>
<dbReference type="CDD" id="cd07346">
    <property type="entry name" value="ABC_6TM_exporters"/>
    <property type="match status" value="1"/>
</dbReference>
<accession>A0ABQ3UX34</accession>
<evidence type="ECO:0000313" key="11">
    <source>
        <dbReference type="Proteomes" id="UP000654345"/>
    </source>
</evidence>
<dbReference type="RefSeq" id="WP_201373812.1">
    <property type="nucleotide sequence ID" value="NZ_BNJG01000002.1"/>
</dbReference>